<evidence type="ECO:0000256" key="6">
    <source>
        <dbReference type="ARBA" id="ARBA00022989"/>
    </source>
</evidence>
<evidence type="ECO:0000313" key="11">
    <source>
        <dbReference type="EMBL" id="OWV31320.1"/>
    </source>
</evidence>
<gene>
    <name evidence="11" type="ORF">JI62_01520</name>
</gene>
<dbReference type="PANTHER" id="PTHR35011:SF2">
    <property type="entry name" value="2,3-DIKETO-L-GULONATE TRAP TRANSPORTER SMALL PERMEASE PROTEIN YIAM"/>
    <property type="match status" value="1"/>
</dbReference>
<dbReference type="EMBL" id="JPUA01000003">
    <property type="protein sequence ID" value="OWV31320.1"/>
    <property type="molecule type" value="Genomic_DNA"/>
</dbReference>
<dbReference type="Proteomes" id="UP000197334">
    <property type="component" value="Unassembled WGS sequence"/>
</dbReference>
<evidence type="ECO:0000256" key="5">
    <source>
        <dbReference type="ARBA" id="ARBA00022692"/>
    </source>
</evidence>
<keyword evidence="7 9" id="KW-0472">Membrane</keyword>
<evidence type="ECO:0000259" key="10">
    <source>
        <dbReference type="Pfam" id="PF04290"/>
    </source>
</evidence>
<keyword evidence="3" id="KW-1003">Cell membrane</keyword>
<name>A0A246S522_9GAMM</name>
<keyword evidence="4 9" id="KW-0997">Cell inner membrane</keyword>
<comment type="subunit">
    <text evidence="9">The complex comprises the extracytoplasmic solute receptor protein and the two transmembrane proteins.</text>
</comment>
<dbReference type="OrthoDB" id="2085311at2"/>
<evidence type="ECO:0000256" key="2">
    <source>
        <dbReference type="ARBA" id="ARBA00022448"/>
    </source>
</evidence>
<organism evidence="11 12">
    <name type="scientific">Halomonas campaniensis</name>
    <dbReference type="NCBI Taxonomy" id="213554"/>
    <lineage>
        <taxon>Bacteria</taxon>
        <taxon>Pseudomonadati</taxon>
        <taxon>Pseudomonadota</taxon>
        <taxon>Gammaproteobacteria</taxon>
        <taxon>Oceanospirillales</taxon>
        <taxon>Halomonadaceae</taxon>
        <taxon>Halomonas</taxon>
    </lineage>
</organism>
<accession>A0A246S522</accession>
<feature type="transmembrane region" description="Helical" evidence="9">
    <location>
        <begin position="141"/>
        <end position="163"/>
    </location>
</feature>
<evidence type="ECO:0000256" key="8">
    <source>
        <dbReference type="ARBA" id="ARBA00038436"/>
    </source>
</evidence>
<keyword evidence="2 9" id="KW-0813">Transport</keyword>
<keyword evidence="12" id="KW-1185">Reference proteome</keyword>
<feature type="transmembrane region" description="Helical" evidence="9">
    <location>
        <begin position="109"/>
        <end position="129"/>
    </location>
</feature>
<comment type="subcellular location">
    <subcellularLocation>
        <location evidence="1 9">Cell inner membrane</location>
        <topology evidence="1 9">Multi-pass membrane protein</topology>
    </subcellularLocation>
</comment>
<dbReference type="RefSeq" id="WP_088698478.1">
    <property type="nucleotide sequence ID" value="NZ_JPUA01000003.1"/>
</dbReference>
<keyword evidence="6 9" id="KW-1133">Transmembrane helix</keyword>
<evidence type="ECO:0000256" key="7">
    <source>
        <dbReference type="ARBA" id="ARBA00023136"/>
    </source>
</evidence>
<protein>
    <recommendedName>
        <fullName evidence="9">TRAP transporter small permease protein</fullName>
    </recommendedName>
</protein>
<dbReference type="GO" id="GO:0015740">
    <property type="term" value="P:C4-dicarboxylate transport"/>
    <property type="evidence" value="ECO:0007669"/>
    <property type="project" value="TreeGrafter"/>
</dbReference>
<feature type="transmembrane region" description="Helical" evidence="9">
    <location>
        <begin position="62"/>
        <end position="79"/>
    </location>
</feature>
<comment type="caution">
    <text evidence="9">Lacks conserved residue(s) required for the propagation of feature annotation.</text>
</comment>
<dbReference type="GO" id="GO:0022857">
    <property type="term" value="F:transmembrane transporter activity"/>
    <property type="evidence" value="ECO:0007669"/>
    <property type="project" value="UniProtKB-UniRule"/>
</dbReference>
<dbReference type="GO" id="GO:0005886">
    <property type="term" value="C:plasma membrane"/>
    <property type="evidence" value="ECO:0007669"/>
    <property type="project" value="UniProtKB-SubCell"/>
</dbReference>
<evidence type="ECO:0000256" key="3">
    <source>
        <dbReference type="ARBA" id="ARBA00022475"/>
    </source>
</evidence>
<evidence type="ECO:0000313" key="12">
    <source>
        <dbReference type="Proteomes" id="UP000197334"/>
    </source>
</evidence>
<comment type="function">
    <text evidence="9">Part of the tripartite ATP-independent periplasmic (TRAP) transport system.</text>
</comment>
<sequence length="180" mass="19701">MNPPPLAQPMAEDTALMRVMRRFASLLENLIAALIAAVFLLCLALVILRYVFSIGFAGAEEVMRFLFVYSTALGASVAILRGEHIRISVLVDALPTAIAVWLNRLRHCLVMLFNGYLAWLSISWIGQVGRFRSAVLDVPNWVVQISVPIGALLVILFSLAVLVGGERPSAQREDAQEGQA</sequence>
<comment type="similarity">
    <text evidence="8 9">Belongs to the TRAP transporter small permease family.</text>
</comment>
<evidence type="ECO:0000256" key="1">
    <source>
        <dbReference type="ARBA" id="ARBA00004429"/>
    </source>
</evidence>
<comment type="caution">
    <text evidence="11">The sequence shown here is derived from an EMBL/GenBank/DDBJ whole genome shotgun (WGS) entry which is preliminary data.</text>
</comment>
<reference evidence="11 12" key="1">
    <citation type="submission" date="2014-08" db="EMBL/GenBank/DDBJ databases">
        <title>Draft genome sequence of a novel L-asparaginase producing marine bacterium, Halomonas campaniensis.</title>
        <authorList>
            <person name="Sundarakrishnan B."/>
            <person name="Moushumi Priya A."/>
            <person name="Raman G."/>
            <person name="Sakthivel N."/>
            <person name="Park S."/>
            <person name="Jayachandran S."/>
        </authorList>
    </citation>
    <scope>NUCLEOTIDE SEQUENCE [LARGE SCALE GENOMIC DNA]</scope>
    <source>
        <strain evidence="11 12">SK03</strain>
    </source>
</reference>
<feature type="domain" description="Tripartite ATP-independent periplasmic transporters DctQ component" evidence="10">
    <location>
        <begin position="39"/>
        <end position="164"/>
    </location>
</feature>
<evidence type="ECO:0000256" key="9">
    <source>
        <dbReference type="RuleBase" id="RU369079"/>
    </source>
</evidence>
<evidence type="ECO:0000256" key="4">
    <source>
        <dbReference type="ARBA" id="ARBA00022519"/>
    </source>
</evidence>
<feature type="transmembrane region" description="Helical" evidence="9">
    <location>
        <begin position="30"/>
        <end position="50"/>
    </location>
</feature>
<dbReference type="InterPro" id="IPR055348">
    <property type="entry name" value="DctQ"/>
</dbReference>
<proteinExistence type="inferred from homology"/>
<keyword evidence="5 9" id="KW-0812">Transmembrane</keyword>
<dbReference type="Pfam" id="PF04290">
    <property type="entry name" value="DctQ"/>
    <property type="match status" value="1"/>
</dbReference>
<dbReference type="InterPro" id="IPR007387">
    <property type="entry name" value="TRAP_DctQ"/>
</dbReference>
<feature type="transmembrane region" description="Helical" evidence="9">
    <location>
        <begin position="85"/>
        <end position="102"/>
    </location>
</feature>
<dbReference type="PANTHER" id="PTHR35011">
    <property type="entry name" value="2,3-DIKETO-L-GULONATE TRAP TRANSPORTER SMALL PERMEASE PROTEIN YIAM"/>
    <property type="match status" value="1"/>
</dbReference>
<dbReference type="AlphaFoldDB" id="A0A246S522"/>